<accession>A0A5F8AC57</accession>
<reference evidence="2" key="2">
    <citation type="submission" date="2019-01" db="EMBL/GenBank/DDBJ databases">
        <authorList>
            <person name="Graves T."/>
            <person name="Eichler E.E."/>
            <person name="Wilson R.K."/>
        </authorList>
    </citation>
    <scope>NUCLEOTIDE SEQUENCE [LARGE SCALE GENOMIC DNA]</scope>
    <source>
        <strain evidence="2">17573</strain>
    </source>
</reference>
<dbReference type="PaxDb" id="9544-ENSMMUP00000009434"/>
<dbReference type="Gene3D" id="3.40.50.300">
    <property type="entry name" value="P-loop containing nucleotide triphosphate hydrolases"/>
    <property type="match status" value="1"/>
</dbReference>
<evidence type="ECO:0000313" key="4">
    <source>
        <dbReference type="VGNC" id="VGNC:75017"/>
    </source>
</evidence>
<reference evidence="3" key="1">
    <citation type="journal article" date="2007" name="Science">
        <title>Evolutionary and biomedical insights from the rhesus macaque genome.</title>
        <authorList>
            <person name="Gibbs R.A."/>
            <person name="Rogers J."/>
            <person name="Katze M.G."/>
            <person name="Bumgarner R."/>
            <person name="Weinstock G.M."/>
            <person name="Mardis E.R."/>
            <person name="Remington K.A."/>
            <person name="Strausberg R.L."/>
            <person name="Venter J.C."/>
            <person name="Wilson R.K."/>
            <person name="Batzer M.A."/>
            <person name="Bustamante C.D."/>
            <person name="Eichler E.E."/>
            <person name="Hahn M.W."/>
            <person name="Hardison R.C."/>
            <person name="Makova K.D."/>
            <person name="Miller W."/>
            <person name="Milosavljevic A."/>
            <person name="Palermo R.E."/>
            <person name="Siepel A."/>
            <person name="Sikela J.M."/>
            <person name="Attaway T."/>
            <person name="Bell S."/>
            <person name="Bernard K.E."/>
            <person name="Buhay C.J."/>
            <person name="Chandrabose M.N."/>
            <person name="Dao M."/>
            <person name="Davis C."/>
            <person name="Delehaunty K.D."/>
            <person name="Ding Y."/>
            <person name="Dinh H.H."/>
            <person name="Dugan-Rocha S."/>
            <person name="Fulton L.A."/>
            <person name="Gabisi R.A."/>
            <person name="Garner T.T."/>
            <person name="Godfrey J."/>
            <person name="Hawes A.C."/>
            <person name="Hernandez J."/>
            <person name="Hines S."/>
            <person name="Holder M."/>
            <person name="Hume J."/>
            <person name="Jhangiani S.N."/>
            <person name="Joshi V."/>
            <person name="Khan Z.M."/>
            <person name="Kirkness E.F."/>
            <person name="Cree A."/>
            <person name="Fowler R.G."/>
            <person name="Lee S."/>
            <person name="Lewis L.R."/>
            <person name="Li Z."/>
            <person name="Liu Y.-S."/>
            <person name="Moore S.M."/>
            <person name="Muzny D."/>
            <person name="Nazareth L.V."/>
            <person name="Ngo D.N."/>
            <person name="Okwuonu G.O."/>
            <person name="Pai G."/>
            <person name="Parker D."/>
            <person name="Paul H.A."/>
            <person name="Pfannkoch C."/>
            <person name="Pohl C.S."/>
            <person name="Rogers Y.-H.C."/>
            <person name="Ruiz S.J."/>
            <person name="Sabo A."/>
            <person name="Santibanez J."/>
            <person name="Schneider B.W."/>
            <person name="Smith S.M."/>
            <person name="Sodergren E."/>
            <person name="Svatek A.F."/>
            <person name="Utterback T.R."/>
            <person name="Vattathil S."/>
            <person name="Warren W."/>
            <person name="White C.S."/>
            <person name="Chinwalla A.T."/>
            <person name="Feng Y."/>
            <person name="Halpern A.L."/>
            <person name="Hillier L.W."/>
            <person name="Huang X."/>
            <person name="Minx P."/>
            <person name="Nelson J.O."/>
            <person name="Pepin K.H."/>
            <person name="Qin X."/>
            <person name="Sutton G.G."/>
            <person name="Venter E."/>
            <person name="Walenz B.P."/>
            <person name="Wallis J.W."/>
            <person name="Worley K.C."/>
            <person name="Yang S.-P."/>
            <person name="Jones S.M."/>
            <person name="Marra M.A."/>
            <person name="Rocchi M."/>
            <person name="Schein J.E."/>
            <person name="Baertsch R."/>
            <person name="Clarke L."/>
            <person name="Csuros M."/>
            <person name="Glasscock J."/>
            <person name="Harris R.A."/>
            <person name="Havlak P."/>
            <person name="Jackson A.R."/>
            <person name="Jiang H."/>
            <person name="Liu Y."/>
            <person name="Messina D.N."/>
            <person name="Shen Y."/>
            <person name="Song H.X.-Z."/>
            <person name="Wylie T."/>
            <person name="Zhang L."/>
            <person name="Birney E."/>
            <person name="Han K."/>
            <person name="Konkel M.K."/>
            <person name="Lee J."/>
            <person name="Smit A.F.A."/>
            <person name="Ullmer B."/>
            <person name="Wang H."/>
            <person name="Xing J."/>
            <person name="Burhans R."/>
            <person name="Cheng Z."/>
            <person name="Karro J.E."/>
            <person name="Ma J."/>
            <person name="Raney B."/>
            <person name="She X."/>
            <person name="Cox M.J."/>
            <person name="Demuth J.P."/>
            <person name="Dumas L.J."/>
            <person name="Han S.-G."/>
            <person name="Hopkins J."/>
            <person name="Karimpour-Fard A."/>
            <person name="Kim Y.H."/>
            <person name="Pollack J.R."/>
            <person name="Vinar T."/>
            <person name="Addo-Quaye C."/>
            <person name="Degenhardt J."/>
            <person name="Denby A."/>
            <person name="Hubisz M.J."/>
            <person name="Indap A."/>
            <person name="Kosiol C."/>
            <person name="Lahn B.T."/>
            <person name="Lawson H.A."/>
            <person name="Marklein A."/>
            <person name="Nielsen R."/>
            <person name="Vallender E.J."/>
            <person name="Clark A.G."/>
            <person name="Ferguson B."/>
            <person name="Hernandez R.D."/>
            <person name="Hirani K."/>
            <person name="Kehrer-Sawatzki H."/>
            <person name="Kolb J."/>
            <person name="Patil S."/>
            <person name="Pu L.-L."/>
            <person name="Ren Y."/>
            <person name="Smith D.G."/>
            <person name="Wheeler D.A."/>
            <person name="Schenck I."/>
            <person name="Ball E.V."/>
            <person name="Chen R."/>
            <person name="Cooper D.N."/>
            <person name="Giardine B."/>
            <person name="Hsu F."/>
            <person name="Kent W.J."/>
            <person name="Lesk A."/>
            <person name="Nelson D.L."/>
            <person name="O'brien W.E."/>
            <person name="Pruefer K."/>
            <person name="Stenson P.D."/>
            <person name="Wallace J.C."/>
            <person name="Ke H."/>
            <person name="Liu X.-M."/>
            <person name="Wang P."/>
            <person name="Xiang A.P."/>
            <person name="Yang F."/>
            <person name="Barber G.P."/>
            <person name="Haussler D."/>
            <person name="Karolchik D."/>
            <person name="Kern A.D."/>
            <person name="Kuhn R.M."/>
            <person name="Smith K.E."/>
            <person name="Zwieg A.S."/>
        </authorList>
    </citation>
    <scope>NUCLEOTIDE SEQUENCE [LARGE SCALE GENOMIC DNA]</scope>
    <source>
        <strain evidence="3">17573</strain>
    </source>
</reference>
<dbReference type="InterPro" id="IPR026302">
    <property type="entry name" value="NEDD4-bd_p2"/>
</dbReference>
<dbReference type="InParanoid" id="A0A5F8AC57"/>
<dbReference type="Bgee" id="ENSMMUG00000007198">
    <property type="expression patterns" value="Expressed in liver and 22 other cell types or tissues"/>
</dbReference>
<reference evidence="2" key="4">
    <citation type="submission" date="2025-09" db="UniProtKB">
        <authorList>
            <consortium name="Ensembl"/>
        </authorList>
    </citation>
    <scope>IDENTIFICATION</scope>
    <source>
        <strain evidence="2">17573</strain>
    </source>
</reference>
<organism evidence="2 3">
    <name type="scientific">Macaca mulatta</name>
    <name type="common">Rhesus macaque</name>
    <dbReference type="NCBI Taxonomy" id="9544"/>
    <lineage>
        <taxon>Eukaryota</taxon>
        <taxon>Metazoa</taxon>
        <taxon>Chordata</taxon>
        <taxon>Craniata</taxon>
        <taxon>Vertebrata</taxon>
        <taxon>Euteleostomi</taxon>
        <taxon>Mammalia</taxon>
        <taxon>Eutheria</taxon>
        <taxon>Euarchontoglires</taxon>
        <taxon>Primates</taxon>
        <taxon>Haplorrhini</taxon>
        <taxon>Catarrhini</taxon>
        <taxon>Cercopithecidae</taxon>
        <taxon>Cercopithecinae</taxon>
        <taxon>Macaca</taxon>
    </lineage>
</organism>
<dbReference type="GeneTree" id="ENSGT00940000161564"/>
<feature type="region of interest" description="Disordered" evidence="1">
    <location>
        <begin position="150"/>
        <end position="178"/>
    </location>
</feature>
<gene>
    <name evidence="2 4" type="primary">N4BP2L1</name>
</gene>
<reference evidence="2" key="3">
    <citation type="submission" date="2025-08" db="UniProtKB">
        <authorList>
            <consortium name="Ensembl"/>
        </authorList>
    </citation>
    <scope>IDENTIFICATION</scope>
    <source>
        <strain evidence="2">17573</strain>
    </source>
</reference>
<dbReference type="Ensembl" id="ENSMMUT00000080225.1">
    <property type="protein sequence ID" value="ENSMMUP00000075455.1"/>
    <property type="gene ID" value="ENSMMUG00000007198.4"/>
</dbReference>
<dbReference type="ExpressionAtlas" id="A0A5F8AC57">
    <property type="expression patterns" value="baseline"/>
</dbReference>
<feature type="region of interest" description="Disordered" evidence="1">
    <location>
        <begin position="77"/>
        <end position="136"/>
    </location>
</feature>
<dbReference type="InterPro" id="IPR027417">
    <property type="entry name" value="P-loop_NTPase"/>
</dbReference>
<feature type="region of interest" description="Disordered" evidence="1">
    <location>
        <begin position="13"/>
        <end position="60"/>
    </location>
</feature>
<dbReference type="SMR" id="A0A5F8AC57"/>
<evidence type="ECO:0000313" key="2">
    <source>
        <dbReference type="Ensembl" id="ENSMMUP00000075455.1"/>
    </source>
</evidence>
<evidence type="ECO:0000256" key="1">
    <source>
        <dbReference type="SAM" id="MobiDB-lite"/>
    </source>
</evidence>
<proteinExistence type="predicted"/>
<dbReference type="AlphaFoldDB" id="A0A5F8AC57"/>
<keyword evidence="3" id="KW-1185">Reference proteome</keyword>
<sequence length="383" mass="43451">MISLSGFRQVRAGVGEGCGRRPGFQAGKVSQRPTRRGPSPPLPSLRVKGTRSRSGGRGGGGCVTLVFRAVSLPASPAFQVGTPPPTQRGSGGWKGGAGLPAPAPLSITWPESHKNNSFGQDRDFRKGNPGLSQPALLPMEDSFLQSFGRLSLQQQQQQQQQRQRPPRPPPRGTPPRRHSFRKHLYLLRGLPGSGKTTLARQLQHDFPRALIFSTDDFFFREDGAYEFNPDFLEEAHEWNQKRARKAMRNGISPIIIDNTNLHAWEMKPYAVMALENNYEVIFREPDTRWKFNVQELARRNIHGVSREKIHRMKERYEHDVTFHSVLHAEKPSRMNRSQDRNNALPSNNARYWNSYTEFPNRRAHGGFTNESSYNRRGGCHHGY</sequence>
<dbReference type="VEuPathDB" id="HostDB:ENSMMUG00000007198"/>
<dbReference type="Proteomes" id="UP000006718">
    <property type="component" value="Chromosome 17"/>
</dbReference>
<dbReference type="SUPFAM" id="SSF52540">
    <property type="entry name" value="P-loop containing nucleoside triphosphate hydrolases"/>
    <property type="match status" value="1"/>
</dbReference>
<protein>
    <submittedName>
        <fullName evidence="2">NEDD4 binding protein 2 like 1</fullName>
    </submittedName>
</protein>
<dbReference type="FunCoup" id="A0A5F8AC57">
    <property type="interactions" value="24"/>
</dbReference>
<dbReference type="VGNC" id="VGNC:75017">
    <property type="gene designation" value="N4BP2L1"/>
</dbReference>
<dbReference type="PANTHER" id="PTHR13308">
    <property type="entry name" value="NEDD4-BINDING PROTEIN 2-LIKE 1"/>
    <property type="match status" value="1"/>
</dbReference>
<evidence type="ECO:0000313" key="3">
    <source>
        <dbReference type="Proteomes" id="UP000006718"/>
    </source>
</evidence>
<dbReference type="PANTHER" id="PTHR13308:SF5">
    <property type="entry name" value="NEDD4-BINDING PROTEIN 2-LIKE 1"/>
    <property type="match status" value="1"/>
</dbReference>
<feature type="compositionally biased region" description="Gly residues" evidence="1">
    <location>
        <begin position="89"/>
        <end position="98"/>
    </location>
</feature>
<feature type="compositionally biased region" description="Low complexity" evidence="1">
    <location>
        <begin position="153"/>
        <end position="163"/>
    </location>
</feature>
<dbReference type="STRING" id="9544.ENSMMUP00000075455"/>
<name>A0A5F8AC57_MACMU</name>
<dbReference type="Pfam" id="PF13671">
    <property type="entry name" value="AAA_33"/>
    <property type="match status" value="1"/>
</dbReference>
<feature type="region of interest" description="Disordered" evidence="1">
    <location>
        <begin position="363"/>
        <end position="383"/>
    </location>
</feature>